<comment type="caution">
    <text evidence="1">The sequence shown here is derived from an EMBL/GenBank/DDBJ whole genome shotgun (WGS) entry which is preliminary data.</text>
</comment>
<dbReference type="InterPro" id="IPR012349">
    <property type="entry name" value="Split_barrel_FMN-bd"/>
</dbReference>
<evidence type="ECO:0000313" key="2">
    <source>
        <dbReference type="Proteomes" id="UP000520814"/>
    </source>
</evidence>
<evidence type="ECO:0000313" key="1">
    <source>
        <dbReference type="EMBL" id="MBB6048563.1"/>
    </source>
</evidence>
<reference evidence="1 2" key="1">
    <citation type="submission" date="2020-08" db="EMBL/GenBank/DDBJ databases">
        <title>Genomic Encyclopedia of Type Strains, Phase IV (KMG-IV): sequencing the most valuable type-strain genomes for metagenomic binning, comparative biology and taxonomic classification.</title>
        <authorList>
            <person name="Goeker M."/>
        </authorList>
    </citation>
    <scope>NUCLEOTIDE SEQUENCE [LARGE SCALE GENOMIC DNA]</scope>
    <source>
        <strain evidence="1 2">DSM 23562</strain>
    </source>
</reference>
<dbReference type="AlphaFoldDB" id="A0A7W9SMB7"/>
<organism evidence="1 2">
    <name type="scientific">Armatimonas rosea</name>
    <dbReference type="NCBI Taxonomy" id="685828"/>
    <lineage>
        <taxon>Bacteria</taxon>
        <taxon>Bacillati</taxon>
        <taxon>Armatimonadota</taxon>
        <taxon>Armatimonadia</taxon>
        <taxon>Armatimonadales</taxon>
        <taxon>Armatimonadaceae</taxon>
        <taxon>Armatimonas</taxon>
    </lineage>
</organism>
<dbReference type="PANTHER" id="PTHR35802">
    <property type="entry name" value="PROTEASE SYNTHASE AND SPORULATION PROTEIN PAI 2"/>
    <property type="match status" value="1"/>
</dbReference>
<dbReference type="Gene3D" id="2.30.110.10">
    <property type="entry name" value="Electron Transport, Fmn-binding Protein, Chain A"/>
    <property type="match status" value="1"/>
</dbReference>
<keyword evidence="2" id="KW-1185">Reference proteome</keyword>
<proteinExistence type="predicted"/>
<accession>A0A7W9SMB7</accession>
<sequence length="214" mass="23942">MYIPPHFRVDDPEALTAFLLANSFASLVTVVNGEPFATHLPLLYQPETNSLIGHLAKANPQCEHLANTESVLAIFTGPHGYISPRWYTHAPAVPTWNYTAVHVYGKPKLITEPEALTKILLTLEAHYEPEPIPYDDTFFAPKLKGIVGVELEISRLEGKFKLSQNIPAESREKVIAKLKESERSEAAEERSPRVPFGCGRLPSRRLSEIMENTK</sequence>
<protein>
    <submittedName>
        <fullName evidence="1">Transcriptional regulator</fullName>
    </submittedName>
</protein>
<dbReference type="PANTHER" id="PTHR35802:SF1">
    <property type="entry name" value="PROTEASE SYNTHASE AND SPORULATION PROTEIN PAI 2"/>
    <property type="match status" value="1"/>
</dbReference>
<dbReference type="InterPro" id="IPR007396">
    <property type="entry name" value="TR_PAI2-type"/>
</dbReference>
<dbReference type="PIRSF" id="PIRSF010372">
    <property type="entry name" value="PaiB"/>
    <property type="match status" value="1"/>
</dbReference>
<name>A0A7W9SMB7_ARMRO</name>
<dbReference type="RefSeq" id="WP_184192201.1">
    <property type="nucleotide sequence ID" value="NZ_JACHGW010000001.1"/>
</dbReference>
<dbReference type="SUPFAM" id="SSF50475">
    <property type="entry name" value="FMN-binding split barrel"/>
    <property type="match status" value="1"/>
</dbReference>
<dbReference type="Pfam" id="PF04299">
    <property type="entry name" value="FMN_bind_2"/>
    <property type="match status" value="1"/>
</dbReference>
<dbReference type="EMBL" id="JACHGW010000001">
    <property type="protein sequence ID" value="MBB6048563.1"/>
    <property type="molecule type" value="Genomic_DNA"/>
</dbReference>
<dbReference type="Proteomes" id="UP000520814">
    <property type="component" value="Unassembled WGS sequence"/>
</dbReference>
<gene>
    <name evidence="1" type="ORF">HNQ39_000325</name>
</gene>